<accession>A0ACC2DDW8</accession>
<gene>
    <name evidence="1" type="ORF">O6H91_06G049700</name>
</gene>
<evidence type="ECO:0000313" key="2">
    <source>
        <dbReference type="Proteomes" id="UP001162992"/>
    </source>
</evidence>
<proteinExistence type="predicted"/>
<name>A0ACC2DDW8_DIPCM</name>
<protein>
    <submittedName>
        <fullName evidence="1">Uncharacterized protein</fullName>
    </submittedName>
</protein>
<organism evidence="1 2">
    <name type="scientific">Diphasiastrum complanatum</name>
    <name type="common">Issler's clubmoss</name>
    <name type="synonym">Lycopodium complanatum</name>
    <dbReference type="NCBI Taxonomy" id="34168"/>
    <lineage>
        <taxon>Eukaryota</taxon>
        <taxon>Viridiplantae</taxon>
        <taxon>Streptophyta</taxon>
        <taxon>Embryophyta</taxon>
        <taxon>Tracheophyta</taxon>
        <taxon>Lycopodiopsida</taxon>
        <taxon>Lycopodiales</taxon>
        <taxon>Lycopodiaceae</taxon>
        <taxon>Lycopodioideae</taxon>
        <taxon>Diphasiastrum</taxon>
    </lineage>
</organism>
<dbReference type="Proteomes" id="UP001162992">
    <property type="component" value="Chromosome 6"/>
</dbReference>
<keyword evidence="2" id="KW-1185">Reference proteome</keyword>
<sequence length="240" mass="26523">MSELSKIIPCLSVVAIGPALEKVTKNLCPPQRAPVTPMLSSSAQDGKICRSSAPSLVALVVDNNRSSIVLPKVENSGVASRSRSVTKGSFQADADIGRVECSNRGCRPVYEEDVSFDALEDDWLTQESAGTVLESRIAIYHNRASKKDQEERHKPSFSQDFAEFLSEVWIEKGSAEKYYEAALNEDRHNAKLLVQYAQFAWSTLANVSKAEKLFKEAISESPDDPHILASYAHFLWQSEA</sequence>
<comment type="caution">
    <text evidence="1">The sequence shown here is derived from an EMBL/GenBank/DDBJ whole genome shotgun (WGS) entry which is preliminary data.</text>
</comment>
<dbReference type="EMBL" id="CM055097">
    <property type="protein sequence ID" value="KAJ7552309.1"/>
    <property type="molecule type" value="Genomic_DNA"/>
</dbReference>
<reference evidence="2" key="1">
    <citation type="journal article" date="2024" name="Proc. Natl. Acad. Sci. U.S.A.">
        <title>Extraordinary preservation of gene collinearity over three hundred million years revealed in homosporous lycophytes.</title>
        <authorList>
            <person name="Li C."/>
            <person name="Wickell D."/>
            <person name="Kuo L.Y."/>
            <person name="Chen X."/>
            <person name="Nie B."/>
            <person name="Liao X."/>
            <person name="Peng D."/>
            <person name="Ji J."/>
            <person name="Jenkins J."/>
            <person name="Williams M."/>
            <person name="Shu S."/>
            <person name="Plott C."/>
            <person name="Barry K."/>
            <person name="Rajasekar S."/>
            <person name="Grimwood J."/>
            <person name="Han X."/>
            <person name="Sun S."/>
            <person name="Hou Z."/>
            <person name="He W."/>
            <person name="Dai G."/>
            <person name="Sun C."/>
            <person name="Schmutz J."/>
            <person name="Leebens-Mack J.H."/>
            <person name="Li F.W."/>
            <person name="Wang L."/>
        </authorList>
    </citation>
    <scope>NUCLEOTIDE SEQUENCE [LARGE SCALE GENOMIC DNA]</scope>
    <source>
        <strain evidence="2">cv. PW_Plant_1</strain>
    </source>
</reference>
<evidence type="ECO:0000313" key="1">
    <source>
        <dbReference type="EMBL" id="KAJ7552309.1"/>
    </source>
</evidence>